<sequence>MERTTPQDDVLVVTGASSGIGAACARRASDAGYRVVLAARREERLRALVDDLGLDQDRALVRTCDVASWEESPATTSW</sequence>
<proteinExistence type="inferred from homology"/>
<dbReference type="InterPro" id="IPR002347">
    <property type="entry name" value="SDR_fam"/>
</dbReference>
<evidence type="ECO:0000256" key="2">
    <source>
        <dbReference type="ARBA" id="ARBA00023002"/>
    </source>
</evidence>
<dbReference type="RefSeq" id="WP_277192715.1">
    <property type="nucleotide sequence ID" value="NZ_JAROAV010000033.1"/>
</dbReference>
<name>A0ABT6CA64_9MICO</name>
<dbReference type="Gene3D" id="3.40.50.720">
    <property type="entry name" value="NAD(P)-binding Rossmann-like Domain"/>
    <property type="match status" value="1"/>
</dbReference>
<keyword evidence="4" id="KW-1185">Reference proteome</keyword>
<organism evidence="3 4">
    <name type="scientific">Luteipulveratus flavus</name>
    <dbReference type="NCBI Taxonomy" id="3031728"/>
    <lineage>
        <taxon>Bacteria</taxon>
        <taxon>Bacillati</taxon>
        <taxon>Actinomycetota</taxon>
        <taxon>Actinomycetes</taxon>
        <taxon>Micrococcales</taxon>
        <taxon>Dermacoccaceae</taxon>
        <taxon>Luteipulveratus</taxon>
    </lineage>
</organism>
<dbReference type="PRINTS" id="PR00081">
    <property type="entry name" value="GDHRDH"/>
</dbReference>
<evidence type="ECO:0000313" key="3">
    <source>
        <dbReference type="EMBL" id="MDF8265408.1"/>
    </source>
</evidence>
<dbReference type="Pfam" id="PF00106">
    <property type="entry name" value="adh_short"/>
    <property type="match status" value="1"/>
</dbReference>
<protein>
    <submittedName>
        <fullName evidence="3">SDR family NAD(P)-dependent oxidoreductase</fullName>
    </submittedName>
</protein>
<dbReference type="SUPFAM" id="SSF51735">
    <property type="entry name" value="NAD(P)-binding Rossmann-fold domains"/>
    <property type="match status" value="1"/>
</dbReference>
<dbReference type="PANTHER" id="PTHR44196:SF1">
    <property type="entry name" value="DEHYDROGENASE_REDUCTASE SDR FAMILY MEMBER 7B"/>
    <property type="match status" value="1"/>
</dbReference>
<dbReference type="Proteomes" id="UP001528912">
    <property type="component" value="Unassembled WGS sequence"/>
</dbReference>
<comment type="similarity">
    <text evidence="1">Belongs to the short-chain dehydrogenases/reductases (SDR) family.</text>
</comment>
<comment type="caution">
    <text evidence="3">The sequence shown here is derived from an EMBL/GenBank/DDBJ whole genome shotgun (WGS) entry which is preliminary data.</text>
</comment>
<evidence type="ECO:0000313" key="4">
    <source>
        <dbReference type="Proteomes" id="UP001528912"/>
    </source>
</evidence>
<evidence type="ECO:0000256" key="1">
    <source>
        <dbReference type="ARBA" id="ARBA00006484"/>
    </source>
</evidence>
<keyword evidence="2" id="KW-0560">Oxidoreductase</keyword>
<dbReference type="InterPro" id="IPR036291">
    <property type="entry name" value="NAD(P)-bd_dom_sf"/>
</dbReference>
<reference evidence="3 4" key="1">
    <citation type="submission" date="2023-03" db="EMBL/GenBank/DDBJ databases">
        <title>YIM 133296 draft genome.</title>
        <authorList>
            <person name="Xiong L."/>
        </authorList>
    </citation>
    <scope>NUCLEOTIDE SEQUENCE [LARGE SCALE GENOMIC DNA]</scope>
    <source>
        <strain evidence="3 4">YIM 133296</strain>
    </source>
</reference>
<dbReference type="PROSITE" id="PS51257">
    <property type="entry name" value="PROKAR_LIPOPROTEIN"/>
    <property type="match status" value="1"/>
</dbReference>
<dbReference type="PANTHER" id="PTHR44196">
    <property type="entry name" value="DEHYDROGENASE/REDUCTASE SDR FAMILY MEMBER 7B"/>
    <property type="match status" value="1"/>
</dbReference>
<dbReference type="EMBL" id="JAROAV010000033">
    <property type="protein sequence ID" value="MDF8265408.1"/>
    <property type="molecule type" value="Genomic_DNA"/>
</dbReference>
<gene>
    <name evidence="3" type="ORF">P4R38_14260</name>
</gene>
<accession>A0ABT6CA64</accession>